<accession>A0ABP9W0K1</accession>
<dbReference type="Proteomes" id="UP001416858">
    <property type="component" value="Unassembled WGS sequence"/>
</dbReference>
<protein>
    <submittedName>
        <fullName evidence="2">Adenylate cyclase CyaB</fullName>
    </submittedName>
</protein>
<dbReference type="PANTHER" id="PTHR21028:SF2">
    <property type="entry name" value="CYTH DOMAIN-CONTAINING PROTEIN"/>
    <property type="match status" value="1"/>
</dbReference>
<dbReference type="InterPro" id="IPR008173">
    <property type="entry name" value="Adenylyl_cyclase_CyaB"/>
</dbReference>
<feature type="domain" description="CYTH" evidence="1">
    <location>
        <begin position="1"/>
        <end position="185"/>
    </location>
</feature>
<dbReference type="Gene3D" id="2.40.320.10">
    <property type="entry name" value="Hypothetical Protein Pfu-838710-001"/>
    <property type="match status" value="1"/>
</dbReference>
<gene>
    <name evidence="2" type="primary">cyaB</name>
    <name evidence="2" type="ORF">Rcae01_06394</name>
</gene>
<dbReference type="NCBIfam" id="TIGR00318">
    <property type="entry name" value="cyaB"/>
    <property type="match status" value="1"/>
</dbReference>
<sequence length="194" mass="21861">MFEIEQKFHLDDVNAIEASLIDAGFQAVETQTHRDTYYNHPCRDFAESKEALRVRRIDGSPRITYKGTKLPGEIKARRELEWELGPGDADGEKTEELLQLLGFRRVAEVCKTRAVFEPAPTAADDLDGFTVVIDDVDHVGQFAEIELIAESESAVEQARARIGLLTDRLGLQRSEPRSYLRMLLEVSAVNRVDS</sequence>
<name>A0ABP9W0K1_9BACT</name>
<dbReference type="InterPro" id="IPR033469">
    <property type="entry name" value="CYTH-like_dom_sf"/>
</dbReference>
<dbReference type="InterPro" id="IPR023577">
    <property type="entry name" value="CYTH_domain"/>
</dbReference>
<organism evidence="2 3">
    <name type="scientific">Novipirellula caenicola</name>
    <dbReference type="NCBI Taxonomy" id="1536901"/>
    <lineage>
        <taxon>Bacteria</taxon>
        <taxon>Pseudomonadati</taxon>
        <taxon>Planctomycetota</taxon>
        <taxon>Planctomycetia</taxon>
        <taxon>Pirellulales</taxon>
        <taxon>Pirellulaceae</taxon>
        <taxon>Novipirellula</taxon>
    </lineage>
</organism>
<dbReference type="PROSITE" id="PS51707">
    <property type="entry name" value="CYTH"/>
    <property type="match status" value="1"/>
</dbReference>
<dbReference type="EMBL" id="BAABRO010000030">
    <property type="protein sequence ID" value="GAA5510883.1"/>
    <property type="molecule type" value="Genomic_DNA"/>
</dbReference>
<dbReference type="CDD" id="cd07890">
    <property type="entry name" value="CYTH-like_AC_IV-like"/>
    <property type="match status" value="1"/>
</dbReference>
<proteinExistence type="predicted"/>
<evidence type="ECO:0000313" key="3">
    <source>
        <dbReference type="Proteomes" id="UP001416858"/>
    </source>
</evidence>
<evidence type="ECO:0000313" key="2">
    <source>
        <dbReference type="EMBL" id="GAA5510883.1"/>
    </source>
</evidence>
<evidence type="ECO:0000259" key="1">
    <source>
        <dbReference type="PROSITE" id="PS51707"/>
    </source>
</evidence>
<reference evidence="2 3" key="1">
    <citation type="submission" date="2024-02" db="EMBL/GenBank/DDBJ databases">
        <title>Rhodopirellula caenicola NBRC 110016.</title>
        <authorList>
            <person name="Ichikawa N."/>
            <person name="Katano-Makiyama Y."/>
            <person name="Hidaka K."/>
        </authorList>
    </citation>
    <scope>NUCLEOTIDE SEQUENCE [LARGE SCALE GENOMIC DNA]</scope>
    <source>
        <strain evidence="2 3">NBRC 110016</strain>
    </source>
</reference>
<dbReference type="SMART" id="SM01118">
    <property type="entry name" value="CYTH"/>
    <property type="match status" value="1"/>
</dbReference>
<comment type="caution">
    <text evidence="2">The sequence shown here is derived from an EMBL/GenBank/DDBJ whole genome shotgun (WGS) entry which is preliminary data.</text>
</comment>
<keyword evidence="3" id="KW-1185">Reference proteome</keyword>
<dbReference type="SUPFAM" id="SSF55154">
    <property type="entry name" value="CYTH-like phosphatases"/>
    <property type="match status" value="1"/>
</dbReference>
<dbReference type="PANTHER" id="PTHR21028">
    <property type="entry name" value="SI:CH211-156B7.4"/>
    <property type="match status" value="1"/>
</dbReference>
<dbReference type="RefSeq" id="WP_345689170.1">
    <property type="nucleotide sequence ID" value="NZ_BAABRO010000030.1"/>
</dbReference>
<dbReference type="Pfam" id="PF01928">
    <property type="entry name" value="CYTH"/>
    <property type="match status" value="1"/>
</dbReference>